<evidence type="ECO:0008006" key="3">
    <source>
        <dbReference type="Google" id="ProtNLM"/>
    </source>
</evidence>
<name>A0ABV7BBM5_9GAMM</name>
<organism evidence="1 2">
    <name type="scientific">Halomonas tibetensis</name>
    <dbReference type="NCBI Taxonomy" id="2259590"/>
    <lineage>
        <taxon>Bacteria</taxon>
        <taxon>Pseudomonadati</taxon>
        <taxon>Pseudomonadota</taxon>
        <taxon>Gammaproteobacteria</taxon>
        <taxon>Oceanospirillales</taxon>
        <taxon>Halomonadaceae</taxon>
        <taxon>Halomonas</taxon>
    </lineage>
</organism>
<evidence type="ECO:0000313" key="1">
    <source>
        <dbReference type="EMBL" id="MFC2993609.1"/>
    </source>
</evidence>
<dbReference type="Proteomes" id="UP001595386">
    <property type="component" value="Unassembled WGS sequence"/>
</dbReference>
<proteinExistence type="predicted"/>
<accession>A0ABV7BBM5</accession>
<keyword evidence="2" id="KW-1185">Reference proteome</keyword>
<comment type="caution">
    <text evidence="1">The sequence shown here is derived from an EMBL/GenBank/DDBJ whole genome shotgun (WGS) entry which is preliminary data.</text>
</comment>
<evidence type="ECO:0000313" key="2">
    <source>
        <dbReference type="Proteomes" id="UP001595386"/>
    </source>
</evidence>
<reference evidence="2" key="1">
    <citation type="journal article" date="2019" name="Int. J. Syst. Evol. Microbiol.">
        <title>The Global Catalogue of Microorganisms (GCM) 10K type strain sequencing project: providing services to taxonomists for standard genome sequencing and annotation.</title>
        <authorList>
            <consortium name="The Broad Institute Genomics Platform"/>
            <consortium name="The Broad Institute Genome Sequencing Center for Infectious Disease"/>
            <person name="Wu L."/>
            <person name="Ma J."/>
        </authorList>
    </citation>
    <scope>NUCLEOTIDE SEQUENCE [LARGE SCALE GENOMIC DNA]</scope>
    <source>
        <strain evidence="2">KCTC 52660</strain>
    </source>
</reference>
<gene>
    <name evidence="1" type="ORF">ACFODV_16440</name>
</gene>
<dbReference type="RefSeq" id="WP_379761381.1">
    <property type="nucleotide sequence ID" value="NZ_JBHRSQ010000040.1"/>
</dbReference>
<dbReference type="InterPro" id="IPR036374">
    <property type="entry name" value="OxRdtase_Mopterin-bd_sf"/>
</dbReference>
<protein>
    <recommendedName>
        <fullName evidence="3">Oxidoreductase molybdopterin-binding domain-containing protein</fullName>
    </recommendedName>
</protein>
<sequence length="170" mass="19304">MLLVTALRRLLVSLVSLAALMGLLLSLTLWPAGDALAGPDEVVFQRGEQQARVEVAALRERADVHFTFYDPYLADEVAIRGLVFRDLLDAQFGEVPEQLTFTAWDDYEVTLGGWDDPNWILVTHHNGEPLGLRERGPLRLVERDYGSRDTANLRNFNDWVWMIRGIEAVR</sequence>
<dbReference type="SUPFAM" id="SSF56524">
    <property type="entry name" value="Oxidoreductase molybdopterin-binding domain"/>
    <property type="match status" value="1"/>
</dbReference>
<dbReference type="EMBL" id="JBHRSQ010000040">
    <property type="protein sequence ID" value="MFC2993609.1"/>
    <property type="molecule type" value="Genomic_DNA"/>
</dbReference>